<dbReference type="InterPro" id="IPR006471">
    <property type="entry name" value="Formate_DH_gsu"/>
</dbReference>
<evidence type="ECO:0000256" key="7">
    <source>
        <dbReference type="ARBA" id="ARBA00022692"/>
    </source>
</evidence>
<evidence type="ECO:0000256" key="9">
    <source>
        <dbReference type="ARBA" id="ARBA00022982"/>
    </source>
</evidence>
<comment type="subcellular location">
    <subcellularLocation>
        <location evidence="2">Cell membrane</location>
        <topology evidence="2">Multi-pass membrane protein</topology>
    </subcellularLocation>
</comment>
<keyword evidence="12" id="KW-0472">Membrane</keyword>
<accession>A0A381DJE3</accession>
<evidence type="ECO:0000256" key="3">
    <source>
        <dbReference type="ARBA" id="ARBA00010747"/>
    </source>
</evidence>
<dbReference type="InterPro" id="IPR011577">
    <property type="entry name" value="Cyt_b561_bac/Ni-Hgenase"/>
</dbReference>
<keyword evidence="15" id="KW-1185">Reference proteome</keyword>
<dbReference type="RefSeq" id="WP_089183127.1">
    <property type="nucleotide sequence ID" value="NZ_CP043427.1"/>
</dbReference>
<dbReference type="PANTHER" id="PTHR30074">
    <property type="entry name" value="FORMATE DEHYDROGENASE, NITRATE-INDUCIBLE, CYTOCHROME B556 FDN SUBUNIT"/>
    <property type="match status" value="1"/>
</dbReference>
<evidence type="ECO:0000256" key="12">
    <source>
        <dbReference type="ARBA" id="ARBA00023136"/>
    </source>
</evidence>
<dbReference type="GO" id="GO:0005886">
    <property type="term" value="C:plasma membrane"/>
    <property type="evidence" value="ECO:0007669"/>
    <property type="project" value="UniProtKB-SubCell"/>
</dbReference>
<feature type="domain" description="Cytochrome b561 bacterial/Ni-hydrogenase" evidence="13">
    <location>
        <begin position="95"/>
        <end position="276"/>
    </location>
</feature>
<evidence type="ECO:0000256" key="11">
    <source>
        <dbReference type="ARBA" id="ARBA00023004"/>
    </source>
</evidence>
<evidence type="ECO:0000256" key="1">
    <source>
        <dbReference type="ARBA" id="ARBA00001971"/>
    </source>
</evidence>
<dbReference type="GO" id="GO:0008863">
    <property type="term" value="F:formate dehydrogenase (NAD+) activity"/>
    <property type="evidence" value="ECO:0007669"/>
    <property type="project" value="InterPro"/>
</dbReference>
<dbReference type="Proteomes" id="UP000254920">
    <property type="component" value="Unassembled WGS sequence"/>
</dbReference>
<evidence type="ECO:0000313" key="14">
    <source>
        <dbReference type="EMBL" id="SUX10755.1"/>
    </source>
</evidence>
<evidence type="ECO:0000256" key="2">
    <source>
        <dbReference type="ARBA" id="ARBA00004651"/>
    </source>
</evidence>
<dbReference type="InterPro" id="IPR051817">
    <property type="entry name" value="FDH_cytochrome_b556_subunit"/>
</dbReference>
<dbReference type="InterPro" id="IPR016174">
    <property type="entry name" value="Di-haem_cyt_TM"/>
</dbReference>
<evidence type="ECO:0000256" key="10">
    <source>
        <dbReference type="ARBA" id="ARBA00022989"/>
    </source>
</evidence>
<protein>
    <submittedName>
        <fullName evidence="14">Formate dehydrogenase, cytochrome B subunit</fullName>
    </submittedName>
</protein>
<dbReference type="Gene3D" id="1.20.950.20">
    <property type="entry name" value="Transmembrane di-heme cytochromes, Chain C"/>
    <property type="match status" value="1"/>
</dbReference>
<dbReference type="EMBL" id="UFVD01000001">
    <property type="protein sequence ID" value="SUX10755.1"/>
    <property type="molecule type" value="Genomic_DNA"/>
</dbReference>
<keyword evidence="8" id="KW-0479">Metal-binding</keyword>
<comment type="similarity">
    <text evidence="3">Belongs to the formate dehydrogenase gamma subunit family.</text>
</comment>
<dbReference type="GO" id="GO:0009326">
    <property type="term" value="C:formate dehydrogenase complex"/>
    <property type="evidence" value="ECO:0007669"/>
    <property type="project" value="InterPro"/>
</dbReference>
<evidence type="ECO:0000259" key="13">
    <source>
        <dbReference type="Pfam" id="PF01292"/>
    </source>
</evidence>
<dbReference type="GO" id="GO:0009061">
    <property type="term" value="P:anaerobic respiration"/>
    <property type="evidence" value="ECO:0007669"/>
    <property type="project" value="TreeGrafter"/>
</dbReference>
<dbReference type="AlphaFoldDB" id="A0A381DJE3"/>
<reference evidence="14 15" key="1">
    <citation type="submission" date="2018-06" db="EMBL/GenBank/DDBJ databases">
        <authorList>
            <consortium name="Pathogen Informatics"/>
            <person name="Doyle S."/>
        </authorList>
    </citation>
    <scope>NUCLEOTIDE SEQUENCE [LARGE SCALE GENOMIC DNA]</scope>
    <source>
        <strain evidence="14 15">NCTC12475</strain>
    </source>
</reference>
<keyword evidence="7" id="KW-0812">Transmembrane</keyword>
<evidence type="ECO:0000256" key="8">
    <source>
        <dbReference type="ARBA" id="ARBA00022723"/>
    </source>
</evidence>
<dbReference type="GO" id="GO:0015944">
    <property type="term" value="P:formate oxidation"/>
    <property type="evidence" value="ECO:0007669"/>
    <property type="project" value="TreeGrafter"/>
</dbReference>
<dbReference type="SUPFAM" id="SSF81342">
    <property type="entry name" value="Transmembrane di-heme cytochromes"/>
    <property type="match status" value="1"/>
</dbReference>
<name>A0A381DJE3_9BACT</name>
<evidence type="ECO:0000256" key="5">
    <source>
        <dbReference type="ARBA" id="ARBA00022475"/>
    </source>
</evidence>
<keyword evidence="11" id="KW-0408">Iron</keyword>
<dbReference type="Pfam" id="PF01292">
    <property type="entry name" value="Ni_hydr_CYTB"/>
    <property type="match status" value="1"/>
</dbReference>
<comment type="cofactor">
    <cofactor evidence="1">
        <name>heme</name>
        <dbReference type="ChEBI" id="CHEBI:30413"/>
    </cofactor>
</comment>
<dbReference type="STRING" id="32024.GCA_000788295_01790"/>
<keyword evidence="6" id="KW-0349">Heme</keyword>
<organism evidence="14 15">
    <name type="scientific">Campylobacter sputorum subsp. sputorum</name>
    <dbReference type="NCBI Taxonomy" id="32024"/>
    <lineage>
        <taxon>Bacteria</taxon>
        <taxon>Pseudomonadati</taxon>
        <taxon>Campylobacterota</taxon>
        <taxon>Epsilonproteobacteria</taxon>
        <taxon>Campylobacterales</taxon>
        <taxon>Campylobacteraceae</taxon>
        <taxon>Campylobacter</taxon>
    </lineage>
</organism>
<dbReference type="NCBIfam" id="TIGR01583">
    <property type="entry name" value="formate-DH-gamm"/>
    <property type="match status" value="1"/>
</dbReference>
<proteinExistence type="inferred from homology"/>
<dbReference type="PANTHER" id="PTHR30074:SF6">
    <property type="entry name" value="FORMATE DEHYDROGENASE GAMMA SUBUNIT"/>
    <property type="match status" value="1"/>
</dbReference>
<evidence type="ECO:0000313" key="15">
    <source>
        <dbReference type="Proteomes" id="UP000254920"/>
    </source>
</evidence>
<dbReference type="GO" id="GO:0036397">
    <property type="term" value="F:formate dehydrogenase (quinone) activity"/>
    <property type="evidence" value="ECO:0007669"/>
    <property type="project" value="TreeGrafter"/>
</dbReference>
<sequence>MKKLLFLFGFSCFAFGSEFLEKLQHDSPVWAEGRIQNIDSYYNGFASFFVNWQSNGYFAWLAAGAIIAVVLAFVGHYAIVGPKTFSHHHGKVYAFNAIERLVHLLAAVAWVILVPTGLIIMFGDEFGGGFFVRLCKNLHGLATIIFAISLIPMFLFWFVRMLPATYDIKWMFMVGGYLSKNKQPIPAGKFNAGQKAWFWVATVGGFFMILTGASMFYLDYNISSLREIMGMSQIEILRLSAIIHNILGAACAVFLLVHIYMAVFAIKGSIHSIITGYKEEEEVYILHHYWYQELVRKGQIQKSTFENQYKNLA</sequence>
<keyword evidence="5" id="KW-1003">Cell membrane</keyword>
<gene>
    <name evidence="14" type="primary">fdnI</name>
    <name evidence="14" type="ORF">NCTC12475_00962</name>
</gene>
<dbReference type="GO" id="GO:0009055">
    <property type="term" value="F:electron transfer activity"/>
    <property type="evidence" value="ECO:0007669"/>
    <property type="project" value="InterPro"/>
</dbReference>
<dbReference type="GO" id="GO:0022904">
    <property type="term" value="P:respiratory electron transport chain"/>
    <property type="evidence" value="ECO:0007669"/>
    <property type="project" value="InterPro"/>
</dbReference>
<keyword evidence="4" id="KW-0813">Transport</keyword>
<keyword evidence="10" id="KW-1133">Transmembrane helix</keyword>
<dbReference type="OrthoDB" id="9790598at2"/>
<evidence type="ECO:0000256" key="6">
    <source>
        <dbReference type="ARBA" id="ARBA00022617"/>
    </source>
</evidence>
<dbReference type="GO" id="GO:0046872">
    <property type="term" value="F:metal ion binding"/>
    <property type="evidence" value="ECO:0007669"/>
    <property type="project" value="UniProtKB-KW"/>
</dbReference>
<keyword evidence="9" id="KW-0249">Electron transport</keyword>
<evidence type="ECO:0000256" key="4">
    <source>
        <dbReference type="ARBA" id="ARBA00022448"/>
    </source>
</evidence>
<dbReference type="GeneID" id="93091384"/>